<reference evidence="2 3" key="1">
    <citation type="journal article" date="2018" name="Mol. Biol. Evol.">
        <title>Analysis of the draft genome of the red seaweed Gracilariopsis chorda provides insights into genome size evolution in Rhodophyta.</title>
        <authorList>
            <person name="Lee J."/>
            <person name="Yang E.C."/>
            <person name="Graf L."/>
            <person name="Yang J.H."/>
            <person name="Qiu H."/>
            <person name="Zel Zion U."/>
            <person name="Chan C.X."/>
            <person name="Stephens T.G."/>
            <person name="Weber A.P.M."/>
            <person name="Boo G.H."/>
            <person name="Boo S.M."/>
            <person name="Kim K.M."/>
            <person name="Shin Y."/>
            <person name="Jung M."/>
            <person name="Lee S.J."/>
            <person name="Yim H.S."/>
            <person name="Lee J.H."/>
            <person name="Bhattacharya D."/>
            <person name="Yoon H.S."/>
        </authorList>
    </citation>
    <scope>NUCLEOTIDE SEQUENCE [LARGE SCALE GENOMIC DNA]</scope>
    <source>
        <strain evidence="2 3">SKKU-2015</strain>
        <tissue evidence="2">Whole body</tissue>
    </source>
</reference>
<evidence type="ECO:0000256" key="1">
    <source>
        <dbReference type="SAM" id="MobiDB-lite"/>
    </source>
</evidence>
<organism evidence="2 3">
    <name type="scientific">Gracilariopsis chorda</name>
    <dbReference type="NCBI Taxonomy" id="448386"/>
    <lineage>
        <taxon>Eukaryota</taxon>
        <taxon>Rhodophyta</taxon>
        <taxon>Florideophyceae</taxon>
        <taxon>Rhodymeniophycidae</taxon>
        <taxon>Gracilariales</taxon>
        <taxon>Gracilariaceae</taxon>
        <taxon>Gracilariopsis</taxon>
    </lineage>
</organism>
<dbReference type="AlphaFoldDB" id="A0A2V3III7"/>
<feature type="region of interest" description="Disordered" evidence="1">
    <location>
        <begin position="1"/>
        <end position="109"/>
    </location>
</feature>
<comment type="caution">
    <text evidence="2">The sequence shown here is derived from an EMBL/GenBank/DDBJ whole genome shotgun (WGS) entry which is preliminary data.</text>
</comment>
<proteinExistence type="predicted"/>
<evidence type="ECO:0000313" key="3">
    <source>
        <dbReference type="Proteomes" id="UP000247409"/>
    </source>
</evidence>
<protein>
    <submittedName>
        <fullName evidence="2">Uncharacterized protein</fullName>
    </submittedName>
</protein>
<gene>
    <name evidence="2" type="ORF">BWQ96_08379</name>
</gene>
<keyword evidence="3" id="KW-1185">Reference proteome</keyword>
<dbReference type="Proteomes" id="UP000247409">
    <property type="component" value="Unassembled WGS sequence"/>
</dbReference>
<evidence type="ECO:0000313" key="2">
    <source>
        <dbReference type="EMBL" id="PXF41897.1"/>
    </source>
</evidence>
<sequence length="109" mass="11787">MTGTQAASEVEHSLQTSQLMSTATSSKLHQRSVEHRELPPNAVSSTPPQTTTACKKSRRSSAQQSSIENAEIGHVMDSDDPDAGFLHGKRPGRGISEMPKSLDVEMRLT</sequence>
<feature type="compositionally biased region" description="Basic and acidic residues" evidence="1">
    <location>
        <begin position="100"/>
        <end position="109"/>
    </location>
</feature>
<name>A0A2V3III7_9FLOR</name>
<dbReference type="EMBL" id="NBIV01000186">
    <property type="protein sequence ID" value="PXF41897.1"/>
    <property type="molecule type" value="Genomic_DNA"/>
</dbReference>
<feature type="compositionally biased region" description="Polar residues" evidence="1">
    <location>
        <begin position="1"/>
        <end position="27"/>
    </location>
</feature>
<accession>A0A2V3III7</accession>
<feature type="compositionally biased region" description="Polar residues" evidence="1">
    <location>
        <begin position="42"/>
        <end position="54"/>
    </location>
</feature>